<dbReference type="InterPro" id="IPR026353">
    <property type="entry name" value="Hypoxan-DNA_Glyclase"/>
</dbReference>
<keyword evidence="3" id="KW-1185">Reference proteome</keyword>
<sequence>MSEIESFNIAAGEAPSVLILGSIPGVASLQAVQYYAHPRNAFWPIVCDFYQLDAEAPYEQRLAGLNSKGVALWDVLHRARRKGSLDSAIEKASMEPNAIDRWLAQTPSISRILLNGGTAAKEFGRYFKPLLSEPSLQVIACPSTSPAYAAMRFEEKKRLWHEALKGDV</sequence>
<dbReference type="Gene3D" id="3.40.470.10">
    <property type="entry name" value="Uracil-DNA glycosylase-like domain"/>
    <property type="match status" value="1"/>
</dbReference>
<dbReference type="EMBL" id="SLZR01000001">
    <property type="protein sequence ID" value="TCS44086.1"/>
    <property type="molecule type" value="Genomic_DNA"/>
</dbReference>
<gene>
    <name evidence="2" type="ORF">BCF53_101429</name>
</gene>
<evidence type="ECO:0000313" key="2">
    <source>
        <dbReference type="EMBL" id="TCS44086.1"/>
    </source>
</evidence>
<dbReference type="AlphaFoldDB" id="A0A4R3IE70"/>
<dbReference type="InterPro" id="IPR005122">
    <property type="entry name" value="Uracil-DNA_glycosylase-like"/>
</dbReference>
<reference evidence="2 3" key="1">
    <citation type="submission" date="2019-03" db="EMBL/GenBank/DDBJ databases">
        <title>Genomic Encyclopedia of Archaeal and Bacterial Type Strains, Phase II (KMG-II): from individual species to whole genera.</title>
        <authorList>
            <person name="Goeker M."/>
        </authorList>
    </citation>
    <scope>NUCLEOTIDE SEQUENCE [LARGE SCALE GENOMIC DNA]</scope>
    <source>
        <strain evidence="2 3">DSM 15388</strain>
    </source>
</reference>
<evidence type="ECO:0000313" key="3">
    <source>
        <dbReference type="Proteomes" id="UP000295793"/>
    </source>
</evidence>
<feature type="domain" description="Uracil-DNA glycosylase-like" evidence="1">
    <location>
        <begin position="8"/>
        <end position="165"/>
    </location>
</feature>
<accession>A0A4R3IE70</accession>
<organism evidence="2 3">
    <name type="scientific">Reinekea marinisedimentorum</name>
    <dbReference type="NCBI Taxonomy" id="230495"/>
    <lineage>
        <taxon>Bacteria</taxon>
        <taxon>Pseudomonadati</taxon>
        <taxon>Pseudomonadota</taxon>
        <taxon>Gammaproteobacteria</taxon>
        <taxon>Oceanospirillales</taxon>
        <taxon>Saccharospirillaceae</taxon>
        <taxon>Reinekea</taxon>
    </lineage>
</organism>
<dbReference type="SUPFAM" id="SSF52141">
    <property type="entry name" value="Uracil-DNA glycosylase-like"/>
    <property type="match status" value="1"/>
</dbReference>
<dbReference type="Proteomes" id="UP000295793">
    <property type="component" value="Unassembled WGS sequence"/>
</dbReference>
<dbReference type="SMART" id="SM00986">
    <property type="entry name" value="UDG"/>
    <property type="match status" value="1"/>
</dbReference>
<name>A0A4R3IE70_9GAMM</name>
<dbReference type="InterPro" id="IPR036895">
    <property type="entry name" value="Uracil-DNA_glycosylase-like_sf"/>
</dbReference>
<proteinExistence type="predicted"/>
<dbReference type="SMART" id="SM00987">
    <property type="entry name" value="UreE_C"/>
    <property type="match status" value="1"/>
</dbReference>
<dbReference type="NCBIfam" id="TIGR04274">
    <property type="entry name" value="hypoxanDNAglyco"/>
    <property type="match status" value="1"/>
</dbReference>
<protein>
    <submittedName>
        <fullName evidence="2">Hypoxanthine-DNA glycosylase</fullName>
    </submittedName>
</protein>
<dbReference type="CDD" id="cd10032">
    <property type="entry name" value="UDG-F6_HDG"/>
    <property type="match status" value="1"/>
</dbReference>
<dbReference type="RefSeq" id="WP_132699393.1">
    <property type="nucleotide sequence ID" value="NZ_SLZR01000001.1"/>
</dbReference>
<evidence type="ECO:0000259" key="1">
    <source>
        <dbReference type="SMART" id="SM00986"/>
    </source>
</evidence>
<comment type="caution">
    <text evidence="2">The sequence shown here is derived from an EMBL/GenBank/DDBJ whole genome shotgun (WGS) entry which is preliminary data.</text>
</comment>
<dbReference type="OrthoDB" id="9799921at2"/>
<dbReference type="Pfam" id="PF03167">
    <property type="entry name" value="UDG"/>
    <property type="match status" value="1"/>
</dbReference>